<comment type="caution">
    <text evidence="2">The sequence shown here is derived from an EMBL/GenBank/DDBJ whole genome shotgun (WGS) entry which is preliminary data.</text>
</comment>
<evidence type="ECO:0000313" key="2">
    <source>
        <dbReference type="EMBL" id="GEW37503.1"/>
    </source>
</evidence>
<sequence>MFETASKNSRNPPLSEVNTSRSGDDIIEHLDGLTDFVPPTPHDSPLLGDRVLSLEEAQTTQDKVITRLKLRVRRLEKKRKARTSQPMKRRLFKGRVETRIEKSLEVIVEDKRSGEKSGSTVDQVSTARLEVSVANVPVNVSAATPSTPPTTTTIFGDEDLTIAQTLIKLRSEKQRKKELLLEIIDYDHELAVKMTNGEQEKYTIKERARLLAEYFERKKKQLAAERAEAIKNKPSTRTQELQKLYQKEQKWINDFVSMDLEKEEKKSIEPKSKGKKEKRIKRVADLALKQEFFKKQKMIQESPKSDEEESVGYEHEKEELRMWLTVVSDKEETVDLEILSTKQYPEGYNMLLWGDLKVMFEPNAEDEIWSNQQDWNLISWKLYENGGVHTLLMDGTLNCFNMLVEKRYPLIKEMLEKTLNWKLEAKAESTMAFELLKFIKSLVEK</sequence>
<feature type="region of interest" description="Disordered" evidence="1">
    <location>
        <begin position="1"/>
        <end position="23"/>
    </location>
</feature>
<proteinExistence type="predicted"/>
<evidence type="ECO:0000256" key="1">
    <source>
        <dbReference type="SAM" id="MobiDB-lite"/>
    </source>
</evidence>
<feature type="compositionally biased region" description="Polar residues" evidence="1">
    <location>
        <begin position="1"/>
        <end position="21"/>
    </location>
</feature>
<accession>A0A699GUM3</accession>
<dbReference type="AlphaFoldDB" id="A0A699GUM3"/>
<name>A0A699GUM3_TANCI</name>
<protein>
    <submittedName>
        <fullName evidence="2">Uncharacterized protein</fullName>
    </submittedName>
</protein>
<organism evidence="2">
    <name type="scientific">Tanacetum cinerariifolium</name>
    <name type="common">Dalmatian daisy</name>
    <name type="synonym">Chrysanthemum cinerariifolium</name>
    <dbReference type="NCBI Taxonomy" id="118510"/>
    <lineage>
        <taxon>Eukaryota</taxon>
        <taxon>Viridiplantae</taxon>
        <taxon>Streptophyta</taxon>
        <taxon>Embryophyta</taxon>
        <taxon>Tracheophyta</taxon>
        <taxon>Spermatophyta</taxon>
        <taxon>Magnoliopsida</taxon>
        <taxon>eudicotyledons</taxon>
        <taxon>Gunneridae</taxon>
        <taxon>Pentapetalae</taxon>
        <taxon>asterids</taxon>
        <taxon>campanulids</taxon>
        <taxon>Asterales</taxon>
        <taxon>Asteraceae</taxon>
        <taxon>Asteroideae</taxon>
        <taxon>Anthemideae</taxon>
        <taxon>Anthemidinae</taxon>
        <taxon>Tanacetum</taxon>
    </lineage>
</organism>
<gene>
    <name evidence="2" type="ORF">Tci_209479</name>
</gene>
<dbReference type="EMBL" id="BKCJ010055781">
    <property type="protein sequence ID" value="GEW37503.1"/>
    <property type="molecule type" value="Genomic_DNA"/>
</dbReference>
<reference evidence="2" key="1">
    <citation type="journal article" date="2019" name="Sci. Rep.">
        <title>Draft genome of Tanacetum cinerariifolium, the natural source of mosquito coil.</title>
        <authorList>
            <person name="Yamashiro T."/>
            <person name="Shiraishi A."/>
            <person name="Satake H."/>
            <person name="Nakayama K."/>
        </authorList>
    </citation>
    <scope>NUCLEOTIDE SEQUENCE</scope>
</reference>